<feature type="compositionally biased region" description="Acidic residues" evidence="1">
    <location>
        <begin position="287"/>
        <end position="296"/>
    </location>
</feature>
<feature type="domain" description="PAS" evidence="2">
    <location>
        <begin position="1"/>
        <end position="63"/>
    </location>
</feature>
<sequence length="613" mass="65490">METTFISIHDLTPNARILYSSDSIIDILGYTPDEVVNRSAWEYFPAEELPFARQYHEKRVQMDKAAVLAYCRVRHRDGGWVGCECCFTIVYDVMIVCTSIYRQGIASQKRAIEAPLVRRLFSSSPADPRYHMLSHISGKFKRDGKHQAHEPRAALFLNRFTRTLTIMYATNGLEEIIGIPADTMRGRSFYYCIAENCLQDAIKCLENAKGNDSIAYLRFWFRDPRIDDQAPPPDDDSDDEMTGTEMSADISEDGGVQLHSQTCGNSPESSNSNAVQSDTNMDLDGPAGDDDDDADDQPNSRTSSGDSTNAADTHEAIFGHSRRAEESTSSLALSPDRDETRAPSPPSPAINPDPIELEAVISCTSDGLVVCLRRARPMIPHPTHRPSRPVYENGLFAAPWAAEPMLPPLDTRPGAGFGGVFAPSLGPHGAMRGSPPVKAGKSAGVEHDFMAAIREQAIFAWALTGINGRLAEMAQGTARGESMPYGGLPVWGSDPGSGGGNASGSEGGGGSRGSSRNGWHHGNGQQVGNGSVTPGYMGSRSPEDARSHSAQMFGDPGLSRGGTRNASAVGGGRVGSSGGYGYANGGMNGGVNGTEKGTSGYYGADRNGNGIIR</sequence>
<comment type="caution">
    <text evidence="3">The sequence shown here is derived from an EMBL/GenBank/DDBJ whole genome shotgun (WGS) entry which is preliminary data.</text>
</comment>
<feature type="compositionally biased region" description="Polar residues" evidence="1">
    <location>
        <begin position="258"/>
        <end position="280"/>
    </location>
</feature>
<organism evidence="3 5">
    <name type="scientific">Friedmanniomyces endolithicus</name>
    <dbReference type="NCBI Taxonomy" id="329885"/>
    <lineage>
        <taxon>Eukaryota</taxon>
        <taxon>Fungi</taxon>
        <taxon>Dikarya</taxon>
        <taxon>Ascomycota</taxon>
        <taxon>Pezizomycotina</taxon>
        <taxon>Dothideomycetes</taxon>
        <taxon>Dothideomycetidae</taxon>
        <taxon>Mycosphaerellales</taxon>
        <taxon>Teratosphaeriaceae</taxon>
        <taxon>Friedmanniomyces</taxon>
    </lineage>
</organism>
<evidence type="ECO:0000313" key="6">
    <source>
        <dbReference type="Proteomes" id="UP001175353"/>
    </source>
</evidence>
<reference evidence="3" key="1">
    <citation type="submission" date="2021-12" db="EMBL/GenBank/DDBJ databases">
        <title>Black yeast isolated from Biological Soil Crust.</title>
        <authorList>
            <person name="Kurbessoian T."/>
        </authorList>
    </citation>
    <scope>NUCLEOTIDE SEQUENCE</scope>
    <source>
        <strain evidence="3">CCFEE 5208</strain>
    </source>
</reference>
<keyword evidence="6" id="KW-1185">Reference proteome</keyword>
<evidence type="ECO:0000313" key="3">
    <source>
        <dbReference type="EMBL" id="KAK0325614.1"/>
    </source>
</evidence>
<dbReference type="PROSITE" id="PS50112">
    <property type="entry name" value="PAS"/>
    <property type="match status" value="1"/>
</dbReference>
<dbReference type="NCBIfam" id="TIGR00229">
    <property type="entry name" value="sensory_box"/>
    <property type="match status" value="1"/>
</dbReference>
<dbReference type="InterPro" id="IPR013655">
    <property type="entry name" value="PAS_fold_3"/>
</dbReference>
<dbReference type="EMBL" id="JAUJLE010000019">
    <property type="protein sequence ID" value="KAK1006950.1"/>
    <property type="molecule type" value="Genomic_DNA"/>
</dbReference>
<dbReference type="AlphaFoldDB" id="A0AAN6JCR0"/>
<dbReference type="CDD" id="cd00130">
    <property type="entry name" value="PAS"/>
    <property type="match status" value="1"/>
</dbReference>
<dbReference type="InterPro" id="IPR000014">
    <property type="entry name" value="PAS"/>
</dbReference>
<evidence type="ECO:0000313" key="5">
    <source>
        <dbReference type="Proteomes" id="UP001168146"/>
    </source>
</evidence>
<evidence type="ECO:0000313" key="4">
    <source>
        <dbReference type="EMBL" id="KAK1006950.1"/>
    </source>
</evidence>
<proteinExistence type="predicted"/>
<dbReference type="Proteomes" id="UP001175353">
    <property type="component" value="Unassembled WGS sequence"/>
</dbReference>
<feature type="compositionally biased region" description="Basic and acidic residues" evidence="1">
    <location>
        <begin position="312"/>
        <end position="326"/>
    </location>
</feature>
<accession>A0AAN6JCR0</accession>
<dbReference type="EMBL" id="JASUXU010000006">
    <property type="protein sequence ID" value="KAK0325614.1"/>
    <property type="molecule type" value="Genomic_DNA"/>
</dbReference>
<feature type="compositionally biased region" description="Gly residues" evidence="1">
    <location>
        <begin position="495"/>
        <end position="512"/>
    </location>
</feature>
<dbReference type="Gene3D" id="3.30.450.20">
    <property type="entry name" value="PAS domain"/>
    <property type="match status" value="1"/>
</dbReference>
<dbReference type="Pfam" id="PF08447">
    <property type="entry name" value="PAS_3"/>
    <property type="match status" value="1"/>
</dbReference>
<feature type="region of interest" description="Disordered" evidence="1">
    <location>
        <begin position="485"/>
        <end position="570"/>
    </location>
</feature>
<reference evidence="4" key="2">
    <citation type="submission" date="2023-06" db="EMBL/GenBank/DDBJ databases">
        <title>Black Yeasts Isolated from many extreme environments.</title>
        <authorList>
            <person name="Coleine C."/>
            <person name="Stajich J.E."/>
            <person name="Selbmann L."/>
        </authorList>
    </citation>
    <scope>NUCLEOTIDE SEQUENCE</scope>
    <source>
        <strain evidence="4">CCFEE 5200</strain>
    </source>
</reference>
<feature type="compositionally biased region" description="Polar residues" evidence="1">
    <location>
        <begin position="523"/>
        <end position="532"/>
    </location>
</feature>
<feature type="compositionally biased region" description="Acidic residues" evidence="1">
    <location>
        <begin position="233"/>
        <end position="242"/>
    </location>
</feature>
<gene>
    <name evidence="3" type="ORF">LTR82_003150</name>
    <name evidence="4" type="ORF">LTR91_003559</name>
</gene>
<evidence type="ECO:0000256" key="1">
    <source>
        <dbReference type="SAM" id="MobiDB-lite"/>
    </source>
</evidence>
<feature type="region of interest" description="Disordered" evidence="1">
    <location>
        <begin position="593"/>
        <end position="613"/>
    </location>
</feature>
<evidence type="ECO:0000259" key="2">
    <source>
        <dbReference type="PROSITE" id="PS50112"/>
    </source>
</evidence>
<dbReference type="SMART" id="SM00091">
    <property type="entry name" value="PAS"/>
    <property type="match status" value="2"/>
</dbReference>
<feature type="compositionally biased region" description="Polar residues" evidence="1">
    <location>
        <begin position="297"/>
        <end position="311"/>
    </location>
</feature>
<protein>
    <recommendedName>
        <fullName evidence="2">PAS domain-containing protein</fullName>
    </recommendedName>
</protein>
<dbReference type="SUPFAM" id="SSF55785">
    <property type="entry name" value="PYP-like sensor domain (PAS domain)"/>
    <property type="match status" value="1"/>
</dbReference>
<feature type="region of interest" description="Disordered" evidence="1">
    <location>
        <begin position="225"/>
        <end position="353"/>
    </location>
</feature>
<name>A0AAN6JCR0_9PEZI</name>
<dbReference type="Proteomes" id="UP001168146">
    <property type="component" value="Unassembled WGS sequence"/>
</dbReference>
<dbReference type="InterPro" id="IPR035965">
    <property type="entry name" value="PAS-like_dom_sf"/>
</dbReference>